<name>A4BP18_9GAMM</name>
<dbReference type="AlphaFoldDB" id="A4BP18"/>
<reference evidence="2 3" key="1">
    <citation type="submission" date="2006-02" db="EMBL/GenBank/DDBJ databases">
        <authorList>
            <person name="Waterbury J."/>
            <person name="Ferriera S."/>
            <person name="Johnson J."/>
            <person name="Kravitz S."/>
            <person name="Halpern A."/>
            <person name="Remington K."/>
            <person name="Beeson K."/>
            <person name="Tran B."/>
            <person name="Rogers Y.-H."/>
            <person name="Friedman R."/>
            <person name="Venter J.C."/>
        </authorList>
    </citation>
    <scope>NUCLEOTIDE SEQUENCE [LARGE SCALE GENOMIC DNA]</scope>
    <source>
        <strain evidence="2 3">Nb-231</strain>
    </source>
</reference>
<dbReference type="Proteomes" id="UP000003374">
    <property type="component" value="Unassembled WGS sequence"/>
</dbReference>
<gene>
    <name evidence="2" type="ORF">NB231_11304</name>
</gene>
<dbReference type="PANTHER" id="PTHR23419:SF8">
    <property type="entry name" value="FI09726P"/>
    <property type="match status" value="1"/>
</dbReference>
<proteinExistence type="inferred from homology"/>
<dbReference type="InterPro" id="IPR004323">
    <property type="entry name" value="Ion_tolerance_CutA"/>
</dbReference>
<organism evidence="2 3">
    <name type="scientific">Nitrococcus mobilis Nb-231</name>
    <dbReference type="NCBI Taxonomy" id="314278"/>
    <lineage>
        <taxon>Bacteria</taxon>
        <taxon>Pseudomonadati</taxon>
        <taxon>Pseudomonadota</taxon>
        <taxon>Gammaproteobacteria</taxon>
        <taxon>Chromatiales</taxon>
        <taxon>Ectothiorhodospiraceae</taxon>
        <taxon>Nitrococcus</taxon>
    </lineage>
</organism>
<comment type="similarity">
    <text evidence="1">Belongs to the CutA family.</text>
</comment>
<dbReference type="InterPro" id="IPR015867">
    <property type="entry name" value="N-reg_PII/ATP_PRibTrfase_C"/>
</dbReference>
<dbReference type="SUPFAM" id="SSF54913">
    <property type="entry name" value="GlnB-like"/>
    <property type="match status" value="1"/>
</dbReference>
<dbReference type="HOGENOM" id="CLU_098807_3_1_6"/>
<dbReference type="PANTHER" id="PTHR23419">
    <property type="entry name" value="DIVALENT CATION TOLERANCE CUTA-RELATED"/>
    <property type="match status" value="1"/>
</dbReference>
<accession>A4BP18</accession>
<evidence type="ECO:0000313" key="3">
    <source>
        <dbReference type="Proteomes" id="UP000003374"/>
    </source>
</evidence>
<dbReference type="STRING" id="314278.NB231_11304"/>
<dbReference type="Gene3D" id="3.30.70.120">
    <property type="match status" value="1"/>
</dbReference>
<dbReference type="RefSeq" id="WP_005002605.1">
    <property type="nucleotide sequence ID" value="NZ_CH672427.1"/>
</dbReference>
<evidence type="ECO:0000313" key="2">
    <source>
        <dbReference type="EMBL" id="EAR22319.1"/>
    </source>
</evidence>
<keyword evidence="3" id="KW-1185">Reference proteome</keyword>
<dbReference type="GO" id="GO:0005507">
    <property type="term" value="F:copper ion binding"/>
    <property type="evidence" value="ECO:0007669"/>
    <property type="project" value="TreeGrafter"/>
</dbReference>
<protein>
    <submittedName>
        <fullName evidence="2">CutA1 divalent ion tolerance protein</fullName>
    </submittedName>
</protein>
<dbReference type="eggNOG" id="COG1324">
    <property type="taxonomic scope" value="Bacteria"/>
</dbReference>
<dbReference type="EMBL" id="AAOF01000003">
    <property type="protein sequence ID" value="EAR22319.1"/>
    <property type="molecule type" value="Genomic_DNA"/>
</dbReference>
<dbReference type="Pfam" id="PF03091">
    <property type="entry name" value="CutA1"/>
    <property type="match status" value="1"/>
</dbReference>
<dbReference type="GO" id="GO:0010038">
    <property type="term" value="P:response to metal ion"/>
    <property type="evidence" value="ECO:0007669"/>
    <property type="project" value="InterPro"/>
</dbReference>
<evidence type="ECO:0000256" key="1">
    <source>
        <dbReference type="ARBA" id="ARBA00010169"/>
    </source>
</evidence>
<dbReference type="InterPro" id="IPR011322">
    <property type="entry name" value="N-reg_PII-like_a/b"/>
</dbReference>
<sequence>MVATNCLLVISTCPDQSSAQTIAAALVEGGHAACVNIVPGLTSVYRWQGQVERDSELLLLAKTTAEAYPRVQEILRRLNPNELPEIIALPVDRGLADYLNWVSHQTAQEG</sequence>
<comment type="caution">
    <text evidence="2">The sequence shown here is derived from an EMBL/GenBank/DDBJ whole genome shotgun (WGS) entry which is preliminary data.</text>
</comment>